<feature type="binding site" evidence="10">
    <location>
        <position position="81"/>
    </location>
    <ligand>
        <name>carbamoyl phosphate</name>
        <dbReference type="ChEBI" id="CHEBI:58228"/>
    </ligand>
</feature>
<dbReference type="FunFam" id="3.40.50.1370:FF:000016">
    <property type="entry name" value="Ornithine carbamoyltransferase"/>
    <property type="match status" value="1"/>
</dbReference>
<dbReference type="Gene3D" id="3.40.50.1370">
    <property type="entry name" value="Aspartate/ornithine carbamoyltransferase"/>
    <property type="match status" value="2"/>
</dbReference>
<dbReference type="OrthoDB" id="9802587at2"/>
<keyword evidence="17" id="KW-1185">Reference proteome</keyword>
<evidence type="ECO:0000256" key="11">
    <source>
        <dbReference type="NCBIfam" id="TIGR00658"/>
    </source>
</evidence>
<evidence type="ECO:0000313" key="15">
    <source>
        <dbReference type="EMBL" id="EEX78377.1"/>
    </source>
</evidence>
<feature type="binding site" evidence="10">
    <location>
        <begin position="232"/>
        <end position="233"/>
    </location>
    <ligand>
        <name>L-ornithine</name>
        <dbReference type="ChEBI" id="CHEBI:46911"/>
    </ligand>
</feature>
<evidence type="ECO:0000313" key="16">
    <source>
        <dbReference type="Proteomes" id="UP000003505"/>
    </source>
</evidence>
<protein>
    <recommendedName>
        <fullName evidence="6 11">Ornithine carbamoyltransferase</fullName>
        <ecNumber evidence="5 11">2.1.3.3</ecNumber>
    </recommendedName>
</protein>
<comment type="catalytic activity">
    <reaction evidence="9 10">
        <text>carbamoyl phosphate + L-ornithine = L-citrulline + phosphate + H(+)</text>
        <dbReference type="Rhea" id="RHEA:19513"/>
        <dbReference type="ChEBI" id="CHEBI:15378"/>
        <dbReference type="ChEBI" id="CHEBI:43474"/>
        <dbReference type="ChEBI" id="CHEBI:46911"/>
        <dbReference type="ChEBI" id="CHEBI:57743"/>
        <dbReference type="ChEBI" id="CHEBI:58228"/>
        <dbReference type="EC" id="2.1.3.3"/>
    </reaction>
</comment>
<evidence type="ECO:0000259" key="13">
    <source>
        <dbReference type="Pfam" id="PF02729"/>
    </source>
</evidence>
<sequence length="310" mass="34200">MLKGRDLLSIHDLSVEEVEAILALAEELKAMQKAGIEHRVLAGKTLGMIFEKSSTRTRVSFETGMFQLGGQALFLSNRDLQIGRGEPIKDTARVLSRYLDGVMIRTFEHEKVEEFAKYADIPVINALTDLLHPCQALTDLLTIREHKGKNLKGLKMAYVGDGNNMTHSLMYAAAKTGMNFVAATPADYAPDEGVTQRAQEDAKETGASITLVTDPFAAAKDADILVTDTWASMGQEAEHEERKKIFAPYQINGDLLAAADKRAIVMHCLPAYRGEEITEDVMEAFSDVIFDEAENRLHTQKAILALLMAD</sequence>
<comment type="similarity">
    <text evidence="4 10">Belongs to the aspartate/ornithine carbamoyltransferase superfamily. OTCase family.</text>
</comment>
<dbReference type="AlphaFoldDB" id="C9LRV9"/>
<dbReference type="GO" id="GO:0042450">
    <property type="term" value="P:L-arginine biosynthetic process via ornithine"/>
    <property type="evidence" value="ECO:0007669"/>
    <property type="project" value="UniProtKB-UniRule"/>
</dbReference>
<gene>
    <name evidence="15" type="primary">argF</name>
    <name evidence="14" type="ordered locus">Selsp_1033</name>
    <name evidence="15" type="ORF">SELSPUOL_00179</name>
</gene>
<dbReference type="GO" id="GO:0005737">
    <property type="term" value="C:cytoplasm"/>
    <property type="evidence" value="ECO:0007669"/>
    <property type="project" value="UniProtKB-SubCell"/>
</dbReference>
<evidence type="ECO:0000313" key="14">
    <source>
        <dbReference type="EMBL" id="AEB99992.1"/>
    </source>
</evidence>
<reference evidence="14 17" key="2">
    <citation type="submission" date="2011-04" db="EMBL/GenBank/DDBJ databases">
        <title>The complete genome of Selenomonas sputigena DSM 20758.</title>
        <authorList>
            <consortium name="US DOE Joint Genome Institute (JGI-PGF)"/>
            <person name="Lucas S."/>
            <person name="Copeland A."/>
            <person name="Lapidus A."/>
            <person name="Bruce D."/>
            <person name="Goodwin L."/>
            <person name="Pitluck S."/>
            <person name="Peters L."/>
            <person name="Kyrpides N."/>
            <person name="Mavromatis K."/>
            <person name="Ivanova N."/>
            <person name="Ovchinnikova G."/>
            <person name="Teshima H."/>
            <person name="Detter J.C."/>
            <person name="Tapia R."/>
            <person name="Han C."/>
            <person name="Land M."/>
            <person name="Hauser L."/>
            <person name="Markowitz V."/>
            <person name="Cheng J.-F."/>
            <person name="Hugenholtz P."/>
            <person name="Woyke T."/>
            <person name="Wu D."/>
            <person name="Gronow S."/>
            <person name="Wellnitz S."/>
            <person name="Schneider S."/>
            <person name="Klenk H.-P."/>
            <person name="Eisen J.A."/>
        </authorList>
    </citation>
    <scope>NUCLEOTIDE SEQUENCE [LARGE SCALE GENOMIC DNA]</scope>
    <source>
        <strain evidence="14">ATCC 35185</strain>
        <strain evidence="17">ATCC 35185 / DSM 20758 / VPI D19B-28</strain>
    </source>
</reference>
<dbReference type="PRINTS" id="PR00100">
    <property type="entry name" value="AOTCASE"/>
</dbReference>
<dbReference type="Pfam" id="PF02729">
    <property type="entry name" value="OTCace_N"/>
    <property type="match status" value="1"/>
</dbReference>
<evidence type="ECO:0000256" key="8">
    <source>
        <dbReference type="ARBA" id="ARBA00022679"/>
    </source>
</evidence>
<dbReference type="InterPro" id="IPR002292">
    <property type="entry name" value="Orn/put_carbamltrans"/>
</dbReference>
<name>C9LRV9_SELS3</name>
<comment type="subcellular location">
    <subcellularLocation>
        <location evidence="2 10">Cytoplasm</location>
    </subcellularLocation>
</comment>
<reference evidence="15 16" key="1">
    <citation type="submission" date="2009-09" db="EMBL/GenBank/DDBJ databases">
        <authorList>
            <person name="Weinstock G."/>
            <person name="Sodergren E."/>
            <person name="Clifton S."/>
            <person name="Fulton L."/>
            <person name="Fulton B."/>
            <person name="Courtney L."/>
            <person name="Fronick C."/>
            <person name="Harrison M."/>
            <person name="Strong C."/>
            <person name="Farmer C."/>
            <person name="Delahaunty K."/>
            <person name="Markovic C."/>
            <person name="Hall O."/>
            <person name="Minx P."/>
            <person name="Tomlinson C."/>
            <person name="Mitreva M."/>
            <person name="Nelson J."/>
            <person name="Hou S."/>
            <person name="Wollam A."/>
            <person name="Pepin K.H."/>
            <person name="Johnson M."/>
            <person name="Bhonagiri V."/>
            <person name="Nash W.E."/>
            <person name="Warren W."/>
            <person name="Chinwalla A."/>
            <person name="Mardis E.R."/>
            <person name="Wilson R.K."/>
        </authorList>
    </citation>
    <scope>NUCLEOTIDE SEQUENCE [LARGE SCALE GENOMIC DNA]</scope>
    <source>
        <strain evidence="15">ATCC 35185</strain>
        <strain evidence="16">ATCC 35185 / DSM 20758 / VPI D19B-28</strain>
    </source>
</reference>
<feature type="binding site" evidence="10">
    <location>
        <begin position="268"/>
        <end position="269"/>
    </location>
    <ligand>
        <name>carbamoyl phosphate</name>
        <dbReference type="ChEBI" id="CHEBI:58228"/>
    </ligand>
</feature>
<dbReference type="PRINTS" id="PR00102">
    <property type="entry name" value="OTCASE"/>
</dbReference>
<dbReference type="NCBIfam" id="TIGR00658">
    <property type="entry name" value="orni_carb_tr"/>
    <property type="match status" value="1"/>
</dbReference>
<feature type="domain" description="Aspartate/ornithine carbamoyltransferase carbamoyl-P binding" evidence="13">
    <location>
        <begin position="5"/>
        <end position="145"/>
    </location>
</feature>
<evidence type="ECO:0000256" key="4">
    <source>
        <dbReference type="ARBA" id="ARBA00007805"/>
    </source>
</evidence>
<dbReference type="PANTHER" id="PTHR45753">
    <property type="entry name" value="ORNITHINE CARBAMOYLTRANSFERASE, MITOCHONDRIAL"/>
    <property type="match status" value="1"/>
</dbReference>
<evidence type="ECO:0000256" key="5">
    <source>
        <dbReference type="ARBA" id="ARBA00013007"/>
    </source>
</evidence>
<dbReference type="GO" id="GO:0004585">
    <property type="term" value="F:ornithine carbamoyltransferase activity"/>
    <property type="evidence" value="ECO:0007669"/>
    <property type="project" value="UniProtKB-UniRule"/>
</dbReference>
<dbReference type="PROSITE" id="PS00097">
    <property type="entry name" value="CARBAMOYLTRANSFERASE"/>
    <property type="match status" value="1"/>
</dbReference>
<organism evidence="15 16">
    <name type="scientific">Selenomonas sputigena (strain ATCC 35185 / DSM 20758 / CCUG 44933 / VPI D19B-28)</name>
    <dbReference type="NCBI Taxonomy" id="546271"/>
    <lineage>
        <taxon>Bacteria</taxon>
        <taxon>Bacillati</taxon>
        <taxon>Bacillota</taxon>
        <taxon>Negativicutes</taxon>
        <taxon>Selenomonadales</taxon>
        <taxon>Selenomonadaceae</taxon>
        <taxon>Selenomonas</taxon>
    </lineage>
</organism>
<dbReference type="Pfam" id="PF00185">
    <property type="entry name" value="OTCace"/>
    <property type="match status" value="1"/>
</dbReference>
<dbReference type="HAMAP" id="MF_01109">
    <property type="entry name" value="OTCase"/>
    <property type="match status" value="1"/>
</dbReference>
<dbReference type="RefSeq" id="WP_006190806.1">
    <property type="nucleotide sequence ID" value="NC_015437.1"/>
</dbReference>
<feature type="binding site" evidence="10">
    <location>
        <begin position="132"/>
        <end position="135"/>
    </location>
    <ligand>
        <name>carbamoyl phosphate</name>
        <dbReference type="ChEBI" id="CHEBI:58228"/>
    </ligand>
</feature>
<evidence type="ECO:0000259" key="12">
    <source>
        <dbReference type="Pfam" id="PF00185"/>
    </source>
</evidence>
<dbReference type="GO" id="GO:0016597">
    <property type="term" value="F:amino acid binding"/>
    <property type="evidence" value="ECO:0007669"/>
    <property type="project" value="InterPro"/>
</dbReference>
<dbReference type="Proteomes" id="UP000011124">
    <property type="component" value="Chromosome"/>
</dbReference>
<evidence type="ECO:0000256" key="10">
    <source>
        <dbReference type="HAMAP-Rule" id="MF_01109"/>
    </source>
</evidence>
<keyword evidence="7 10" id="KW-0963">Cytoplasm</keyword>
<feature type="binding site" evidence="10">
    <location>
        <position position="105"/>
    </location>
    <ligand>
        <name>carbamoyl phosphate</name>
        <dbReference type="ChEBI" id="CHEBI:58228"/>
    </ligand>
</feature>
<feature type="binding site" evidence="10">
    <location>
        <position position="228"/>
    </location>
    <ligand>
        <name>L-ornithine</name>
        <dbReference type="ChEBI" id="CHEBI:46911"/>
    </ligand>
</feature>
<dbReference type="eggNOG" id="COG0078">
    <property type="taxonomic scope" value="Bacteria"/>
</dbReference>
<dbReference type="NCBIfam" id="NF001986">
    <property type="entry name" value="PRK00779.1"/>
    <property type="match status" value="1"/>
</dbReference>
<dbReference type="InterPro" id="IPR036901">
    <property type="entry name" value="Asp/Orn_carbamoylTrfase_sf"/>
</dbReference>
<dbReference type="InterPro" id="IPR024904">
    <property type="entry name" value="OTCase_ArgI"/>
</dbReference>
<dbReference type="HOGENOM" id="CLU_043846_3_2_9"/>
<dbReference type="PANTHER" id="PTHR45753:SF3">
    <property type="entry name" value="ORNITHINE TRANSCARBAMYLASE, MITOCHONDRIAL"/>
    <property type="match status" value="1"/>
</dbReference>
<dbReference type="STRING" id="546271.Selsp_1033"/>
<dbReference type="GO" id="GO:0019240">
    <property type="term" value="P:citrulline biosynthetic process"/>
    <property type="evidence" value="ECO:0007669"/>
    <property type="project" value="TreeGrafter"/>
</dbReference>
<proteinExistence type="inferred from homology"/>
<evidence type="ECO:0000256" key="6">
    <source>
        <dbReference type="ARBA" id="ARBA00016634"/>
    </source>
</evidence>
<feature type="binding site" evidence="10">
    <location>
        <position position="296"/>
    </location>
    <ligand>
        <name>carbamoyl phosphate</name>
        <dbReference type="ChEBI" id="CHEBI:58228"/>
    </ligand>
</feature>
<dbReference type="KEGG" id="ssg:Selsp_1033"/>
<dbReference type="InterPro" id="IPR006131">
    <property type="entry name" value="Asp_carbamoyltransf_Asp/Orn-bd"/>
</dbReference>
<accession>C9LRV9</accession>
<comment type="function">
    <text evidence="1">Reversibly catalyzes the transfer of the carbamoyl group from carbamoyl phosphate (CP) to the N(epsilon) atom of ornithine (ORN) to produce L-citrulline.</text>
</comment>
<evidence type="ECO:0000256" key="3">
    <source>
        <dbReference type="ARBA" id="ARBA00004975"/>
    </source>
</evidence>
<evidence type="ECO:0000256" key="1">
    <source>
        <dbReference type="ARBA" id="ARBA00003822"/>
    </source>
</evidence>
<dbReference type="Proteomes" id="UP000003505">
    <property type="component" value="Unassembled WGS sequence"/>
</dbReference>
<evidence type="ECO:0000313" key="17">
    <source>
        <dbReference type="Proteomes" id="UP000011124"/>
    </source>
</evidence>
<comment type="pathway">
    <text evidence="3">Amino-acid biosynthesis; L-arginine biosynthesis; L-arginine from L-ornithine and carbamoyl phosphate: step 1/3.</text>
</comment>
<dbReference type="FunFam" id="3.40.50.1370:FF:000008">
    <property type="entry name" value="Ornithine carbamoyltransferase"/>
    <property type="match status" value="1"/>
</dbReference>
<evidence type="ECO:0000256" key="9">
    <source>
        <dbReference type="ARBA" id="ARBA00048772"/>
    </source>
</evidence>
<dbReference type="SUPFAM" id="SSF53671">
    <property type="entry name" value="Aspartate/ornithine carbamoyltransferase"/>
    <property type="match status" value="1"/>
</dbReference>
<dbReference type="InterPro" id="IPR006130">
    <property type="entry name" value="Asp/Orn_carbamoylTrfase"/>
</dbReference>
<feature type="binding site" evidence="10">
    <location>
        <begin position="54"/>
        <end position="57"/>
    </location>
    <ligand>
        <name>carbamoyl phosphate</name>
        <dbReference type="ChEBI" id="CHEBI:58228"/>
    </ligand>
</feature>
<evidence type="ECO:0000256" key="2">
    <source>
        <dbReference type="ARBA" id="ARBA00004496"/>
    </source>
</evidence>
<dbReference type="EMBL" id="ACKP02000003">
    <property type="protein sequence ID" value="EEX78377.1"/>
    <property type="molecule type" value="Genomic_DNA"/>
</dbReference>
<dbReference type="InterPro" id="IPR006132">
    <property type="entry name" value="Asp/Orn_carbamoyltranf_P-bd"/>
</dbReference>
<keyword evidence="8 10" id="KW-0808">Transferase</keyword>
<feature type="domain" description="Aspartate/ornithine carbamoyltransferase Asp/Orn-binding" evidence="12">
    <location>
        <begin position="152"/>
        <end position="307"/>
    </location>
</feature>
<feature type="binding site" evidence="10">
    <location>
        <position position="164"/>
    </location>
    <ligand>
        <name>L-ornithine</name>
        <dbReference type="ChEBI" id="CHEBI:46911"/>
    </ligand>
</feature>
<evidence type="ECO:0000256" key="7">
    <source>
        <dbReference type="ARBA" id="ARBA00022490"/>
    </source>
</evidence>
<dbReference type="EMBL" id="CP002637">
    <property type="protein sequence ID" value="AEB99992.1"/>
    <property type="molecule type" value="Genomic_DNA"/>
</dbReference>
<dbReference type="EC" id="2.1.3.3" evidence="5 11"/>